<dbReference type="Gramene" id="KQL16156">
    <property type="protein sequence ID" value="KQL16156"/>
    <property type="gene ID" value="SETIT_025415mg"/>
</dbReference>
<dbReference type="HOGENOM" id="CLU_2780655_0_0_1"/>
<evidence type="ECO:0000313" key="2">
    <source>
        <dbReference type="EnsemblPlants" id="KQL16156"/>
    </source>
</evidence>
<feature type="region of interest" description="Disordered" evidence="1">
    <location>
        <begin position="1"/>
        <end position="69"/>
    </location>
</feature>
<feature type="compositionally biased region" description="Gly residues" evidence="1">
    <location>
        <begin position="34"/>
        <end position="43"/>
    </location>
</feature>
<dbReference type="InParanoid" id="K3ZFR3"/>
<reference evidence="3" key="1">
    <citation type="journal article" date="2012" name="Nat. Biotechnol.">
        <title>Reference genome sequence of the model plant Setaria.</title>
        <authorList>
            <person name="Bennetzen J.L."/>
            <person name="Schmutz J."/>
            <person name="Wang H."/>
            <person name="Percifield R."/>
            <person name="Hawkins J."/>
            <person name="Pontaroli A.C."/>
            <person name="Estep M."/>
            <person name="Feng L."/>
            <person name="Vaughn J.N."/>
            <person name="Grimwood J."/>
            <person name="Jenkins J."/>
            <person name="Barry K."/>
            <person name="Lindquist E."/>
            <person name="Hellsten U."/>
            <person name="Deshpande S."/>
            <person name="Wang X."/>
            <person name="Wu X."/>
            <person name="Mitros T."/>
            <person name="Triplett J."/>
            <person name="Yang X."/>
            <person name="Ye C.Y."/>
            <person name="Mauro-Herrera M."/>
            <person name="Wang L."/>
            <person name="Li P."/>
            <person name="Sharma M."/>
            <person name="Sharma R."/>
            <person name="Ronald P.C."/>
            <person name="Panaud O."/>
            <person name="Kellogg E.A."/>
            <person name="Brutnell T.P."/>
            <person name="Doust A.N."/>
            <person name="Tuskan G.A."/>
            <person name="Rokhsar D."/>
            <person name="Devos K.M."/>
        </authorList>
    </citation>
    <scope>NUCLEOTIDE SEQUENCE [LARGE SCALE GENOMIC DNA]</scope>
    <source>
        <strain evidence="3">cv. Yugu1</strain>
    </source>
</reference>
<dbReference type="EnsemblPlants" id="KQL16156">
    <property type="protein sequence ID" value="KQL16156"/>
    <property type="gene ID" value="SETIT_025415mg"/>
</dbReference>
<accession>K3ZFR3</accession>
<feature type="compositionally biased region" description="Low complexity" evidence="1">
    <location>
        <begin position="44"/>
        <end position="56"/>
    </location>
</feature>
<dbReference type="EMBL" id="AGNK02001870">
    <property type="status" value="NOT_ANNOTATED_CDS"/>
    <property type="molecule type" value="Genomic_DNA"/>
</dbReference>
<dbReference type="Proteomes" id="UP000004995">
    <property type="component" value="Unassembled WGS sequence"/>
</dbReference>
<sequence>MQARLRKAPEGPTDKAAARSESATGGEARPRPGSGRGGRGNGGSLRLPSLLCSPLGTPISSSHCSNSKP</sequence>
<keyword evidence="3" id="KW-1185">Reference proteome</keyword>
<feature type="compositionally biased region" description="Polar residues" evidence="1">
    <location>
        <begin position="58"/>
        <end position="69"/>
    </location>
</feature>
<proteinExistence type="predicted"/>
<evidence type="ECO:0000256" key="1">
    <source>
        <dbReference type="SAM" id="MobiDB-lite"/>
    </source>
</evidence>
<protein>
    <submittedName>
        <fullName evidence="2">Uncharacterized protein</fullName>
    </submittedName>
</protein>
<reference evidence="2" key="2">
    <citation type="submission" date="2018-08" db="UniProtKB">
        <authorList>
            <consortium name="EnsemblPlants"/>
        </authorList>
    </citation>
    <scope>IDENTIFICATION</scope>
    <source>
        <strain evidence="2">Yugu1</strain>
    </source>
</reference>
<dbReference type="AlphaFoldDB" id="K3ZFR3"/>
<evidence type="ECO:0000313" key="3">
    <source>
        <dbReference type="Proteomes" id="UP000004995"/>
    </source>
</evidence>
<name>K3ZFR3_SETIT</name>
<organism evidence="2 3">
    <name type="scientific">Setaria italica</name>
    <name type="common">Foxtail millet</name>
    <name type="synonym">Panicum italicum</name>
    <dbReference type="NCBI Taxonomy" id="4555"/>
    <lineage>
        <taxon>Eukaryota</taxon>
        <taxon>Viridiplantae</taxon>
        <taxon>Streptophyta</taxon>
        <taxon>Embryophyta</taxon>
        <taxon>Tracheophyta</taxon>
        <taxon>Spermatophyta</taxon>
        <taxon>Magnoliopsida</taxon>
        <taxon>Liliopsida</taxon>
        <taxon>Poales</taxon>
        <taxon>Poaceae</taxon>
        <taxon>PACMAD clade</taxon>
        <taxon>Panicoideae</taxon>
        <taxon>Panicodae</taxon>
        <taxon>Paniceae</taxon>
        <taxon>Cenchrinae</taxon>
        <taxon>Setaria</taxon>
    </lineage>
</organism>
<feature type="compositionally biased region" description="Basic and acidic residues" evidence="1">
    <location>
        <begin position="7"/>
        <end position="18"/>
    </location>
</feature>